<feature type="region of interest" description="Disordered" evidence="2">
    <location>
        <begin position="560"/>
        <end position="687"/>
    </location>
</feature>
<evidence type="ECO:0000256" key="1">
    <source>
        <dbReference type="SAM" id="Coils"/>
    </source>
</evidence>
<feature type="compositionally biased region" description="Polar residues" evidence="2">
    <location>
        <begin position="564"/>
        <end position="577"/>
    </location>
</feature>
<dbReference type="Pfam" id="PF14808">
    <property type="entry name" value="TMEM164"/>
    <property type="match status" value="1"/>
</dbReference>
<feature type="region of interest" description="Disordered" evidence="2">
    <location>
        <begin position="306"/>
        <end position="330"/>
    </location>
</feature>
<keyword evidence="4" id="KW-1185">Reference proteome</keyword>
<gene>
    <name evidence="3" type="ORF">GE061_009767</name>
</gene>
<sequence>MEYQHCAPRGTTETKREEEDEPFTVGTVTVSERRKPVVINNESCATATLTAFPSTSPGTTAVPLNPVLVNEVGNNQPEVVTAPTTPATPVETSLPEQADGNTATPATLAASEFSEQSLATPAAPAQQTAKLPNEVGTPAQRSAVVDNGLPAVPTATPVATTTVEVAVAAPAMPDMLTATSQDHSMTFTEPAVADVAAPEMMTVTAATPTIIPHNDELASRKLTEVEVATPATLPATLSPATQTEIWANIVAQVQATMNQETRQSSDLAVVANEDTEEDENMEEDENSHSILEHPEEWELIPTDQWDEPKPAFDDEESVTPLEEEVNGDDQLDDSELFPRKNMSCATPPAQSSDPVTGVGVPGDVSCEEDEDFVDALAHQPQELRTVPVPIKEEPDDVTTASTPDQEQEEPGHSMNQQQLEQAIGIEGDPPFDEYVQQVLDTFQEEAEAYESIPMDHVTTPEPCDAPQTTLAGIVNCIRYAAMGDIRMTRVSNGYIAVVAMLRVARWVPQYRRIAQERDHLLEQREELRTERAKLLRERAAAWKENQVLKAALGVEIAEPPAARTVTSSPPHRTSTPIDQIPEQTHAIPEPQVPEPGADEPREMATVTRGSPVASTSRARSITPNSSARRSPTQPISPFREPAMALRNATRKGGRMPLPPSSSSASEEERPGVPNHGGGPEVEVGVCPESPRTVPKLILKLVTSSLLKTIQRLKKRSTPSLDMSSPSMPVMFGRISEGTTGEAAKTVRAATRARTLRPILEENHQLHSFASTTKSCFAVVLSGPPFLSTLLVFAVINSSTMLEWAHQGVNISVPRNGGIECAEFLTMKVRTLETIVVMMIFGPLFLWAVKRLSPLPTDWKEGRPEPTLKRVLLVAMCLIWGIEIGFKFSSRTVIFLLNPCHITTAMQIYLLAARPSKRVGALFRFQMNCMNGAVLALAFPELDALNESTHVIIFYHFIILQGIGLPAKVNLNHMLCPAIRDPFDGRWYRVCAVIHQAVLCPSLAKLFAFIGTKRDVT</sequence>
<feature type="compositionally biased region" description="Polar residues" evidence="2">
    <location>
        <begin position="612"/>
        <end position="635"/>
    </location>
</feature>
<dbReference type="PANTHER" id="PTHR20948:SF2">
    <property type="entry name" value="TRANSMEMBRANE PROTEIN 164"/>
    <property type="match status" value="1"/>
</dbReference>
<organism evidence="3 4">
    <name type="scientific">Apolygus lucorum</name>
    <name type="common">Small green plant bug</name>
    <name type="synonym">Lygocoris lucorum</name>
    <dbReference type="NCBI Taxonomy" id="248454"/>
    <lineage>
        <taxon>Eukaryota</taxon>
        <taxon>Metazoa</taxon>
        <taxon>Ecdysozoa</taxon>
        <taxon>Arthropoda</taxon>
        <taxon>Hexapoda</taxon>
        <taxon>Insecta</taxon>
        <taxon>Pterygota</taxon>
        <taxon>Neoptera</taxon>
        <taxon>Paraneoptera</taxon>
        <taxon>Hemiptera</taxon>
        <taxon>Heteroptera</taxon>
        <taxon>Panheteroptera</taxon>
        <taxon>Cimicomorpha</taxon>
        <taxon>Miridae</taxon>
        <taxon>Mirini</taxon>
        <taxon>Apolygus</taxon>
    </lineage>
</organism>
<dbReference type="AlphaFoldDB" id="A0A8S9Y2P4"/>
<accession>A0A8S9Y2P4</accession>
<feature type="region of interest" description="Disordered" evidence="2">
    <location>
        <begin position="389"/>
        <end position="416"/>
    </location>
</feature>
<feature type="compositionally biased region" description="Low complexity" evidence="2">
    <location>
        <begin position="77"/>
        <end position="92"/>
    </location>
</feature>
<feature type="region of interest" description="Disordered" evidence="2">
    <location>
        <begin position="77"/>
        <end position="104"/>
    </location>
</feature>
<dbReference type="EMBL" id="WIXP02000002">
    <property type="protein sequence ID" value="KAF6215019.1"/>
    <property type="molecule type" value="Genomic_DNA"/>
</dbReference>
<evidence type="ECO:0000256" key="2">
    <source>
        <dbReference type="SAM" id="MobiDB-lite"/>
    </source>
</evidence>
<dbReference type="InterPro" id="IPR026508">
    <property type="entry name" value="TMEM164"/>
</dbReference>
<evidence type="ECO:0008006" key="5">
    <source>
        <dbReference type="Google" id="ProtNLM"/>
    </source>
</evidence>
<dbReference type="Proteomes" id="UP000466442">
    <property type="component" value="Unassembled WGS sequence"/>
</dbReference>
<keyword evidence="1" id="KW-0175">Coiled coil</keyword>
<feature type="compositionally biased region" description="Acidic residues" evidence="2">
    <location>
        <begin position="313"/>
        <end position="330"/>
    </location>
</feature>
<comment type="caution">
    <text evidence="3">The sequence shown here is derived from an EMBL/GenBank/DDBJ whole genome shotgun (WGS) entry which is preliminary data.</text>
</comment>
<protein>
    <recommendedName>
        <fullName evidence="5">Transmembrane protein 164</fullName>
    </recommendedName>
</protein>
<dbReference type="PANTHER" id="PTHR20948">
    <property type="entry name" value="TRANSMEMBRANE PROTEIN 164"/>
    <property type="match status" value="1"/>
</dbReference>
<feature type="region of interest" description="Disordered" evidence="2">
    <location>
        <begin position="1"/>
        <end position="24"/>
    </location>
</feature>
<proteinExistence type="predicted"/>
<reference evidence="3" key="1">
    <citation type="journal article" date="2021" name="Mol. Ecol. Resour.">
        <title>Apolygus lucorum genome provides insights into omnivorousness and mesophyll feeding.</title>
        <authorList>
            <person name="Liu Y."/>
            <person name="Liu H."/>
            <person name="Wang H."/>
            <person name="Huang T."/>
            <person name="Liu B."/>
            <person name="Yang B."/>
            <person name="Yin L."/>
            <person name="Li B."/>
            <person name="Zhang Y."/>
            <person name="Zhang S."/>
            <person name="Jiang F."/>
            <person name="Zhang X."/>
            <person name="Ren Y."/>
            <person name="Wang B."/>
            <person name="Wang S."/>
            <person name="Lu Y."/>
            <person name="Wu K."/>
            <person name="Fan W."/>
            <person name="Wang G."/>
        </authorList>
    </citation>
    <scope>NUCLEOTIDE SEQUENCE</scope>
    <source>
        <strain evidence="3">12Hb</strain>
    </source>
</reference>
<dbReference type="OrthoDB" id="17328at2759"/>
<feature type="coiled-coil region" evidence="1">
    <location>
        <begin position="510"/>
        <end position="537"/>
    </location>
</feature>
<evidence type="ECO:0000313" key="3">
    <source>
        <dbReference type="EMBL" id="KAF6215019.1"/>
    </source>
</evidence>
<evidence type="ECO:0000313" key="4">
    <source>
        <dbReference type="Proteomes" id="UP000466442"/>
    </source>
</evidence>
<name>A0A8S9Y2P4_APOLU</name>